<accession>A0A0J6CHC5</accession>
<sequence length="237" mass="25914">MVSLPLCHIDGKRQEKEWYVPNPAIYIRTLVHIFIPFGLHSSRTLNPGRPMMIWSAIKLPDGLRSFTGLRICGTSSVCCGDTFRTPSASGLTSCPSFSFSATSGVGGSSSNCIFRSSAASSDFNCFSSSSFFHTFPAISYNCGTSFSCTSFFALYWSMMDGILSYAFRKLRAAATGSAIANMQPMSYKDTDTTGEPVEHVTEPDKQIAHSALGDYGPFSVKYATKEFLSYGNKKFRI</sequence>
<proteinExistence type="predicted"/>
<protein>
    <submittedName>
        <fullName evidence="1">Uncharacterized protein</fullName>
    </submittedName>
</protein>
<organism evidence="1 2">
    <name type="scientific">Parabacteroides goldsteinii</name>
    <dbReference type="NCBI Taxonomy" id="328812"/>
    <lineage>
        <taxon>Bacteria</taxon>
        <taxon>Pseudomonadati</taxon>
        <taxon>Bacteroidota</taxon>
        <taxon>Bacteroidia</taxon>
        <taxon>Bacteroidales</taxon>
        <taxon>Tannerellaceae</taxon>
        <taxon>Parabacteroides</taxon>
    </lineage>
</organism>
<dbReference type="AlphaFoldDB" id="A0A0J6CHC5"/>
<dbReference type="Proteomes" id="UP000036166">
    <property type="component" value="Unassembled WGS sequence"/>
</dbReference>
<name>A0A0J6CHC5_9BACT</name>
<dbReference type="PATRIC" id="fig|328812.4.peg.5735"/>
<evidence type="ECO:0000313" key="2">
    <source>
        <dbReference type="Proteomes" id="UP000036166"/>
    </source>
</evidence>
<dbReference type="EMBL" id="LFJV01000094">
    <property type="protein sequence ID" value="KMM31534.1"/>
    <property type="molecule type" value="Genomic_DNA"/>
</dbReference>
<reference evidence="1 2" key="1">
    <citation type="submission" date="2015-06" db="EMBL/GenBank/DDBJ databases">
        <title>Draft Genome Sequence of Parabacteroides goldsteinii with Putative Novel Metallo-Beta-Lactamases Isolated from a Blood Culture from a Human Patient.</title>
        <authorList>
            <person name="Krogh T.J."/>
            <person name="Agergaard C.N."/>
            <person name="Moller-Jensen J."/>
            <person name="Justesen U.S."/>
        </authorList>
    </citation>
    <scope>NUCLEOTIDE SEQUENCE [LARGE SCALE GENOMIC DNA]</scope>
    <source>
        <strain evidence="1 2">910340</strain>
    </source>
</reference>
<comment type="caution">
    <text evidence="1">The sequence shown here is derived from an EMBL/GenBank/DDBJ whole genome shotgun (WGS) entry which is preliminary data.</text>
</comment>
<evidence type="ECO:0000313" key="1">
    <source>
        <dbReference type="EMBL" id="KMM31534.1"/>
    </source>
</evidence>
<gene>
    <name evidence="1" type="ORF">ACM15_21990</name>
</gene>